<accession>A0A1T5C3V4</accession>
<proteinExistence type="predicted"/>
<feature type="domain" description="Outer membrane protein beta-barrel" evidence="1">
    <location>
        <begin position="57"/>
        <end position="232"/>
    </location>
</feature>
<dbReference type="STRING" id="241145.SAMN05660776_1790"/>
<dbReference type="InterPro" id="IPR025665">
    <property type="entry name" value="Beta-barrel_OMP_2"/>
</dbReference>
<organism evidence="2 3">
    <name type="scientific">Salegentibacter holothuriorum</name>
    <dbReference type="NCBI Taxonomy" id="241145"/>
    <lineage>
        <taxon>Bacteria</taxon>
        <taxon>Pseudomonadati</taxon>
        <taxon>Bacteroidota</taxon>
        <taxon>Flavobacteriia</taxon>
        <taxon>Flavobacteriales</taxon>
        <taxon>Flavobacteriaceae</taxon>
        <taxon>Salegentibacter</taxon>
    </lineage>
</organism>
<evidence type="ECO:0000313" key="2">
    <source>
        <dbReference type="EMBL" id="SKB54218.1"/>
    </source>
</evidence>
<protein>
    <submittedName>
        <fullName evidence="2">Outer membrane protein beta-barrel domain-containing protein</fullName>
    </submittedName>
</protein>
<reference evidence="3" key="1">
    <citation type="submission" date="2017-02" db="EMBL/GenBank/DDBJ databases">
        <authorList>
            <person name="Varghese N."/>
            <person name="Submissions S."/>
        </authorList>
    </citation>
    <scope>NUCLEOTIDE SEQUENCE [LARGE SCALE GENOMIC DNA]</scope>
    <source>
        <strain evidence="3">DSM 23405</strain>
    </source>
</reference>
<gene>
    <name evidence="2" type="ORF">SAMN05660776_1790</name>
</gene>
<evidence type="ECO:0000313" key="3">
    <source>
        <dbReference type="Proteomes" id="UP000190230"/>
    </source>
</evidence>
<dbReference type="AlphaFoldDB" id="A0A1T5C3V4"/>
<keyword evidence="3" id="KW-1185">Reference proteome</keyword>
<dbReference type="EMBL" id="FUYY01000002">
    <property type="protein sequence ID" value="SKB54218.1"/>
    <property type="molecule type" value="Genomic_DNA"/>
</dbReference>
<dbReference type="Pfam" id="PF13568">
    <property type="entry name" value="OMP_b-brl_2"/>
    <property type="match status" value="1"/>
</dbReference>
<name>A0A1T5C3V4_9FLAO</name>
<evidence type="ECO:0000259" key="1">
    <source>
        <dbReference type="Pfam" id="PF13568"/>
    </source>
</evidence>
<sequence>MFFLSLNVNIFGLEMNKLFKSLYCLFVVFSLPLSAQTEVEEELSRIPDSVPFIIDSLYREDQFYVGLTFNLISNKPNAISQSGFSGGIHAGFTRDFPLNKRRNVAIAFGLGWSLNSYSQNLFIGEDEAGESVFRELTNNIDYSTNRFTTQLVEAPLEFRWRTSTAETYKFWRIYTGLRLGYIYHFKSNFVQPNNRVVQTNVPELDRFRVGATFTFGYNTFNFHIYYSLNSLFPDASLNGESIDISVFRAGLMFYIL</sequence>
<dbReference type="Proteomes" id="UP000190230">
    <property type="component" value="Unassembled WGS sequence"/>
</dbReference>